<proteinExistence type="predicted"/>
<accession>A0ABU6YBP7</accession>
<comment type="caution">
    <text evidence="2">The sequence shown here is derived from an EMBL/GenBank/DDBJ whole genome shotgun (WGS) entry which is preliminary data.</text>
</comment>
<evidence type="ECO:0000313" key="2">
    <source>
        <dbReference type="EMBL" id="MED6206816.1"/>
    </source>
</evidence>
<dbReference type="EMBL" id="JASCZI010241781">
    <property type="protein sequence ID" value="MED6206816.1"/>
    <property type="molecule type" value="Genomic_DNA"/>
</dbReference>
<reference evidence="2 3" key="1">
    <citation type="journal article" date="2023" name="Plants (Basel)">
        <title>Bridging the Gap: Combining Genomics and Transcriptomics Approaches to Understand Stylosanthes scabra, an Orphan Legume from the Brazilian Caatinga.</title>
        <authorList>
            <person name="Ferreira-Neto J.R.C."/>
            <person name="da Silva M.D."/>
            <person name="Binneck E."/>
            <person name="de Melo N.F."/>
            <person name="da Silva R.H."/>
            <person name="de Melo A.L.T.M."/>
            <person name="Pandolfi V."/>
            <person name="Bustamante F.O."/>
            <person name="Brasileiro-Vidal A.C."/>
            <person name="Benko-Iseppon A.M."/>
        </authorList>
    </citation>
    <scope>NUCLEOTIDE SEQUENCE [LARGE SCALE GENOMIC DNA]</scope>
    <source>
        <tissue evidence="2">Leaves</tissue>
    </source>
</reference>
<evidence type="ECO:0000256" key="1">
    <source>
        <dbReference type="SAM" id="MobiDB-lite"/>
    </source>
</evidence>
<protein>
    <submittedName>
        <fullName evidence="2">Uncharacterized protein</fullName>
    </submittedName>
</protein>
<dbReference type="Proteomes" id="UP001341840">
    <property type="component" value="Unassembled WGS sequence"/>
</dbReference>
<feature type="compositionally biased region" description="Basic and acidic residues" evidence="1">
    <location>
        <begin position="38"/>
        <end position="58"/>
    </location>
</feature>
<keyword evidence="3" id="KW-1185">Reference proteome</keyword>
<gene>
    <name evidence="2" type="ORF">PIB30_030262</name>
</gene>
<name>A0ABU6YBP7_9FABA</name>
<feature type="region of interest" description="Disordered" evidence="1">
    <location>
        <begin position="38"/>
        <end position="72"/>
    </location>
</feature>
<evidence type="ECO:0000313" key="3">
    <source>
        <dbReference type="Proteomes" id="UP001341840"/>
    </source>
</evidence>
<organism evidence="2 3">
    <name type="scientific">Stylosanthes scabra</name>
    <dbReference type="NCBI Taxonomy" id="79078"/>
    <lineage>
        <taxon>Eukaryota</taxon>
        <taxon>Viridiplantae</taxon>
        <taxon>Streptophyta</taxon>
        <taxon>Embryophyta</taxon>
        <taxon>Tracheophyta</taxon>
        <taxon>Spermatophyta</taxon>
        <taxon>Magnoliopsida</taxon>
        <taxon>eudicotyledons</taxon>
        <taxon>Gunneridae</taxon>
        <taxon>Pentapetalae</taxon>
        <taxon>rosids</taxon>
        <taxon>fabids</taxon>
        <taxon>Fabales</taxon>
        <taxon>Fabaceae</taxon>
        <taxon>Papilionoideae</taxon>
        <taxon>50 kb inversion clade</taxon>
        <taxon>dalbergioids sensu lato</taxon>
        <taxon>Dalbergieae</taxon>
        <taxon>Pterocarpus clade</taxon>
        <taxon>Stylosanthes</taxon>
    </lineage>
</organism>
<sequence>MLRVDVGMPQSRFQTCRINSFRNKTEILKTKKVEKSIREARKNKESKENGHEAKELRWRGRTPLTARPQIARPRHPLLNKEVYVDGAPARPRWCVRVTPLLNEEVNEDRALARPRWRVRAIASGVHKMKAKMGISRFQAKA</sequence>